<evidence type="ECO:0000256" key="5">
    <source>
        <dbReference type="ARBA" id="ARBA00033172"/>
    </source>
</evidence>
<dbReference type="AlphaFoldDB" id="A0A5Q2TNR4"/>
<comment type="similarity">
    <text evidence="1">Belongs to the peptidase M17 family.</text>
</comment>
<dbReference type="Pfam" id="PF02789">
    <property type="entry name" value="Peptidase_M17_N"/>
    <property type="match status" value="1"/>
</dbReference>
<evidence type="ECO:0000256" key="6">
    <source>
        <dbReference type="ARBA" id="ARBA00049972"/>
    </source>
</evidence>
<evidence type="ECO:0000259" key="9">
    <source>
        <dbReference type="PROSITE" id="PS00631"/>
    </source>
</evidence>
<dbReference type="RefSeq" id="WP_153792667.1">
    <property type="nucleotide sequence ID" value="NZ_CP045915.1"/>
</dbReference>
<evidence type="ECO:0000256" key="1">
    <source>
        <dbReference type="ARBA" id="ARBA00009528"/>
    </source>
</evidence>
<dbReference type="KEGG" id="grc:GI584_22305"/>
<keyword evidence="3" id="KW-0645">Protease</keyword>
<dbReference type="SUPFAM" id="SSF52949">
    <property type="entry name" value="Macro domain-like"/>
    <property type="match status" value="1"/>
</dbReference>
<dbReference type="Proteomes" id="UP000339690">
    <property type="component" value="Chromosome"/>
</dbReference>
<evidence type="ECO:0000256" key="2">
    <source>
        <dbReference type="ARBA" id="ARBA00022438"/>
    </source>
</evidence>
<dbReference type="SUPFAM" id="SSF53187">
    <property type="entry name" value="Zn-dependent exopeptidases"/>
    <property type="match status" value="1"/>
</dbReference>
<reference evidence="10 11" key="1">
    <citation type="submission" date="2019-11" db="EMBL/GenBank/DDBJ databases">
        <title>Gracilibacillus salitolerans sp. nov., a moderate halophile isolated from a saline soil in northwest China.</title>
        <authorList>
            <person name="Gan L."/>
        </authorList>
    </citation>
    <scope>NUCLEOTIDE SEQUENCE [LARGE SCALE GENOMIC DNA]</scope>
    <source>
        <strain evidence="10 11">SCU50</strain>
    </source>
</reference>
<sequence length="456" mass="50537">MQANVNFICGEKDIASYPLLKSIEHFASIHLVYEDSQAVFLVSLNDEVHSHESIKVMAGNLRKKVEEYRINKLVVSLESLTNYISSLPAEDTMKAFFEGWHLASYRFEHYKSDSQNLDIDLLYEEDYRKLEEETLKVTEAVCIARDLCNEPASNLTPATYGQKLIDIFQDTMVDVTILHEEDLCDQGFYATYHVGKGSDDSPEVALLTYHNQGKNKMALVGKGVTFDAGGINLKQANDIVDMKMDMGGSAAVAGAMKLIESMELPVHLTAIIPLVENIPSRTSYLPSDIITYQNGKTVEVGNTDAEGRLILADGLLYAQNQGADWIADIATLTGSIGHALGLKMAGLFSNKLESLTEYERISQETGDHIWPMPMVKEYEGLLKSETADIKNVASTPFGGAITAASFLHSFIEKDVKWYHIDMANTVKPFEISGYYVEGASGFGVRLLTELVKKEVE</sequence>
<dbReference type="InterPro" id="IPR000819">
    <property type="entry name" value="Peptidase_M17_C"/>
</dbReference>
<dbReference type="CDD" id="cd00433">
    <property type="entry name" value="Peptidase_M17"/>
    <property type="match status" value="1"/>
</dbReference>
<proteinExistence type="inferred from homology"/>
<keyword evidence="4" id="KW-0378">Hydrolase</keyword>
<dbReference type="EMBL" id="CP045915">
    <property type="protein sequence ID" value="QGH36619.1"/>
    <property type="molecule type" value="Genomic_DNA"/>
</dbReference>
<feature type="domain" description="Cytosol aminopeptidase" evidence="9">
    <location>
        <begin position="302"/>
        <end position="309"/>
    </location>
</feature>
<dbReference type="GO" id="GO:0005737">
    <property type="term" value="C:cytoplasm"/>
    <property type="evidence" value="ECO:0007669"/>
    <property type="project" value="InterPro"/>
</dbReference>
<dbReference type="GO" id="GO:0006508">
    <property type="term" value="P:proteolysis"/>
    <property type="evidence" value="ECO:0007669"/>
    <property type="project" value="UniProtKB-KW"/>
</dbReference>
<dbReference type="InterPro" id="IPR043472">
    <property type="entry name" value="Macro_dom-like"/>
</dbReference>
<comment type="function">
    <text evidence="6">Presumably involved in the processing and regular turnover of intracellular proteins. Catalyzes the removal of unsubstituted N-terminal amino acids from various peptides.</text>
</comment>
<evidence type="ECO:0000256" key="7">
    <source>
        <dbReference type="ARBA" id="ARBA00050021"/>
    </source>
</evidence>
<dbReference type="Gene3D" id="3.40.630.10">
    <property type="entry name" value="Zn peptidases"/>
    <property type="match status" value="1"/>
</dbReference>
<dbReference type="GO" id="GO:0030145">
    <property type="term" value="F:manganese ion binding"/>
    <property type="evidence" value="ECO:0007669"/>
    <property type="project" value="InterPro"/>
</dbReference>
<gene>
    <name evidence="10" type="ORF">GI584_22305</name>
</gene>
<keyword evidence="2 10" id="KW-0031">Aminopeptidase</keyword>
<evidence type="ECO:0000313" key="10">
    <source>
        <dbReference type="EMBL" id="QGH36619.1"/>
    </source>
</evidence>
<keyword evidence="11" id="KW-1185">Reference proteome</keyword>
<dbReference type="PROSITE" id="PS00631">
    <property type="entry name" value="CYTOSOL_AP"/>
    <property type="match status" value="1"/>
</dbReference>
<accession>A0A5Q2TNR4</accession>
<dbReference type="Gene3D" id="3.40.220.10">
    <property type="entry name" value="Leucine Aminopeptidase, subunit E, domain 1"/>
    <property type="match status" value="1"/>
</dbReference>
<dbReference type="Pfam" id="PF00883">
    <property type="entry name" value="Peptidase_M17"/>
    <property type="match status" value="1"/>
</dbReference>
<evidence type="ECO:0000256" key="3">
    <source>
        <dbReference type="ARBA" id="ARBA00022670"/>
    </source>
</evidence>
<organism evidence="10 11">
    <name type="scientific">Gracilibacillus salitolerans</name>
    <dbReference type="NCBI Taxonomy" id="2663022"/>
    <lineage>
        <taxon>Bacteria</taxon>
        <taxon>Bacillati</taxon>
        <taxon>Bacillota</taxon>
        <taxon>Bacilli</taxon>
        <taxon>Bacillales</taxon>
        <taxon>Bacillaceae</taxon>
        <taxon>Gracilibacillus</taxon>
    </lineage>
</organism>
<name>A0A5Q2TNR4_9BACI</name>
<dbReference type="GO" id="GO:0070006">
    <property type="term" value="F:metalloaminopeptidase activity"/>
    <property type="evidence" value="ECO:0007669"/>
    <property type="project" value="InterPro"/>
</dbReference>
<dbReference type="InterPro" id="IPR011356">
    <property type="entry name" value="Leucine_aapep/pepB"/>
</dbReference>
<dbReference type="InterPro" id="IPR008283">
    <property type="entry name" value="Peptidase_M17_N"/>
</dbReference>
<evidence type="ECO:0000313" key="11">
    <source>
        <dbReference type="Proteomes" id="UP000339690"/>
    </source>
</evidence>
<evidence type="ECO:0000256" key="4">
    <source>
        <dbReference type="ARBA" id="ARBA00022801"/>
    </source>
</evidence>
<dbReference type="PANTHER" id="PTHR11963">
    <property type="entry name" value="LEUCINE AMINOPEPTIDASE-RELATED"/>
    <property type="match status" value="1"/>
</dbReference>
<protein>
    <recommendedName>
        <fullName evidence="7">Probable cytosol aminopeptidase</fullName>
    </recommendedName>
    <alternativeName>
        <fullName evidence="8">Leucine aminopeptidase</fullName>
    </alternativeName>
    <alternativeName>
        <fullName evidence="5">Leucyl aminopeptidase</fullName>
    </alternativeName>
</protein>
<dbReference type="PANTHER" id="PTHR11963:SF23">
    <property type="entry name" value="CYTOSOL AMINOPEPTIDASE"/>
    <property type="match status" value="1"/>
</dbReference>
<evidence type="ECO:0000256" key="8">
    <source>
        <dbReference type="ARBA" id="ARBA00050061"/>
    </source>
</evidence>
<dbReference type="PRINTS" id="PR00481">
    <property type="entry name" value="LAMNOPPTDASE"/>
</dbReference>